<dbReference type="EMBL" id="UINC01008088">
    <property type="protein sequence ID" value="SVA36451.1"/>
    <property type="molecule type" value="Genomic_DNA"/>
</dbReference>
<name>A0A381V8X4_9ZZZZ</name>
<proteinExistence type="predicted"/>
<accession>A0A381V8X4</accession>
<protein>
    <submittedName>
        <fullName evidence="1">Uncharacterized protein</fullName>
    </submittedName>
</protein>
<dbReference type="AlphaFoldDB" id="A0A381V8X4"/>
<sequence length="246" mass="29048">MLGAYPQTGYLKPLKDYDIKPTCINFDKIKNSHIVLTNFIPAAAGTFFSYLVSLDENFTNCFCENSSVNNKYKLYKEYLENLTIERTKEDVWFHLTKEMGLNYVTFFEHLPNIDNNIKAISLKSHIQDLFNARYFLKQLNNLDIITITFKESEALYHARFKKIMDVRRYRNGAEEIFYLHYHRDFIKKTIGITPKITFEYKAFYSIQEMKDVLIEVNEKLKININTDMALSLLRLWGKAQGIIINE</sequence>
<evidence type="ECO:0000313" key="1">
    <source>
        <dbReference type="EMBL" id="SVA36451.1"/>
    </source>
</evidence>
<gene>
    <name evidence="1" type="ORF">METZ01_LOCUS89305</name>
</gene>
<organism evidence="1">
    <name type="scientific">marine metagenome</name>
    <dbReference type="NCBI Taxonomy" id="408172"/>
    <lineage>
        <taxon>unclassified sequences</taxon>
        <taxon>metagenomes</taxon>
        <taxon>ecological metagenomes</taxon>
    </lineage>
</organism>
<reference evidence="1" key="1">
    <citation type="submission" date="2018-05" db="EMBL/GenBank/DDBJ databases">
        <authorList>
            <person name="Lanie J.A."/>
            <person name="Ng W.-L."/>
            <person name="Kazmierczak K.M."/>
            <person name="Andrzejewski T.M."/>
            <person name="Davidsen T.M."/>
            <person name="Wayne K.J."/>
            <person name="Tettelin H."/>
            <person name="Glass J.I."/>
            <person name="Rusch D."/>
            <person name="Podicherti R."/>
            <person name="Tsui H.-C.T."/>
            <person name="Winkler M.E."/>
        </authorList>
    </citation>
    <scope>NUCLEOTIDE SEQUENCE</scope>
</reference>